<dbReference type="RefSeq" id="WP_091781627.1">
    <property type="nucleotide sequence ID" value="NZ_LT629711.1"/>
</dbReference>
<dbReference type="PROSITE" id="PS51318">
    <property type="entry name" value="TAT"/>
    <property type="match status" value="1"/>
</dbReference>
<dbReference type="SUPFAM" id="SSF55486">
    <property type="entry name" value="Metalloproteases ('zincins'), catalytic domain"/>
    <property type="match status" value="1"/>
</dbReference>
<feature type="region of interest" description="Disordered" evidence="11">
    <location>
        <begin position="26"/>
        <end position="57"/>
    </location>
</feature>
<evidence type="ECO:0000313" key="13">
    <source>
        <dbReference type="EMBL" id="SDO84384.1"/>
    </source>
</evidence>
<proteinExistence type="inferred from homology"/>
<dbReference type="PIRSF" id="PIRSF016573">
    <property type="entry name" value="Peptidase_M7"/>
    <property type="match status" value="1"/>
</dbReference>
<dbReference type="OrthoDB" id="5243084at2"/>
<dbReference type="InterPro" id="IPR000013">
    <property type="entry name" value="Peptidase_M7"/>
</dbReference>
<comment type="similarity">
    <text evidence="2">Belongs to the peptidase M7 family.</text>
</comment>
<keyword evidence="9" id="KW-0862">Zinc</keyword>
<evidence type="ECO:0000256" key="10">
    <source>
        <dbReference type="PIRSR" id="PIRSR016573-3"/>
    </source>
</evidence>
<protein>
    <recommendedName>
        <fullName evidence="4">Extracellular small neutral protease</fullName>
        <ecNumber evidence="3">3.4.24.77</ecNumber>
    </recommendedName>
    <alternativeName>
        <fullName evidence="7">Snapalysin</fullName>
    </alternativeName>
</protein>
<evidence type="ECO:0000256" key="11">
    <source>
        <dbReference type="SAM" id="MobiDB-lite"/>
    </source>
</evidence>
<keyword evidence="12" id="KW-0732">Signal</keyword>
<keyword evidence="5 9" id="KW-0479">Metal-binding</keyword>
<dbReference type="EMBL" id="LT629711">
    <property type="protein sequence ID" value="SDO84384.1"/>
    <property type="molecule type" value="Genomic_DNA"/>
</dbReference>
<feature type="signal peptide" evidence="12">
    <location>
        <begin position="1"/>
        <end position="22"/>
    </location>
</feature>
<evidence type="ECO:0000256" key="2">
    <source>
        <dbReference type="ARBA" id="ARBA00006571"/>
    </source>
</evidence>
<evidence type="ECO:0000256" key="5">
    <source>
        <dbReference type="ARBA" id="ARBA00022723"/>
    </source>
</evidence>
<feature type="active site" evidence="8">
    <location>
        <position position="170"/>
    </location>
</feature>
<evidence type="ECO:0000256" key="4">
    <source>
        <dbReference type="ARBA" id="ARBA00019129"/>
    </source>
</evidence>
<keyword evidence="6" id="KW-0482">Metalloprotease</keyword>
<dbReference type="GO" id="GO:0004222">
    <property type="term" value="F:metalloendopeptidase activity"/>
    <property type="evidence" value="ECO:0007669"/>
    <property type="project" value="InterPro"/>
</dbReference>
<evidence type="ECO:0000256" key="3">
    <source>
        <dbReference type="ARBA" id="ARBA00012325"/>
    </source>
</evidence>
<reference evidence="14" key="1">
    <citation type="submission" date="2016-10" db="EMBL/GenBank/DDBJ databases">
        <authorList>
            <person name="Varghese N."/>
            <person name="Submissions S."/>
        </authorList>
    </citation>
    <scope>NUCLEOTIDE SEQUENCE [LARGE SCALE GENOMIC DNA]</scope>
    <source>
        <strain evidence="14">DSM 22329</strain>
    </source>
</reference>
<dbReference type="InterPro" id="IPR024079">
    <property type="entry name" value="MetalloPept_cat_dom_sf"/>
</dbReference>
<keyword evidence="14" id="KW-1185">Reference proteome</keyword>
<comment type="cofactor">
    <cofactor evidence="9">
        <name>Zn(2+)</name>
        <dbReference type="ChEBI" id="CHEBI:29105"/>
    </cofactor>
    <text evidence="9">Binds 1 zinc ion per subunit.</text>
</comment>
<feature type="binding site" evidence="9">
    <location>
        <position position="173"/>
    </location>
    <ligand>
        <name>Zn(2+)</name>
        <dbReference type="ChEBI" id="CHEBI:29105"/>
        <note>catalytic</note>
    </ligand>
</feature>
<evidence type="ECO:0000256" key="7">
    <source>
        <dbReference type="ARBA" id="ARBA00029927"/>
    </source>
</evidence>
<evidence type="ECO:0000313" key="14">
    <source>
        <dbReference type="Proteomes" id="UP000199077"/>
    </source>
</evidence>
<dbReference type="EC" id="3.4.24.77" evidence="3"/>
<evidence type="ECO:0000256" key="6">
    <source>
        <dbReference type="ARBA" id="ARBA00023049"/>
    </source>
</evidence>
<evidence type="ECO:0000256" key="12">
    <source>
        <dbReference type="SAM" id="SignalP"/>
    </source>
</evidence>
<dbReference type="STRING" id="443156.SAMN04489867_0732"/>
<keyword evidence="6" id="KW-0645">Protease</keyword>
<evidence type="ECO:0000256" key="8">
    <source>
        <dbReference type="PIRSR" id="PIRSR016573-1"/>
    </source>
</evidence>
<feature type="disulfide bond" evidence="10">
    <location>
        <begin position="185"/>
        <end position="198"/>
    </location>
</feature>
<comment type="catalytic activity">
    <reaction evidence="1">
        <text>Hydrolyzes proteins with a preference for Tyr or Phe in the P1' position. Has no action on amino-acid p-nitroanilides.</text>
        <dbReference type="EC" id="3.4.24.77"/>
    </reaction>
</comment>
<dbReference type="PRINTS" id="PR00787">
    <property type="entry name" value="NEUTRALPTASE"/>
</dbReference>
<organism evidence="13 14">
    <name type="scientific">Pedococcus dokdonensis</name>
    <dbReference type="NCBI Taxonomy" id="443156"/>
    <lineage>
        <taxon>Bacteria</taxon>
        <taxon>Bacillati</taxon>
        <taxon>Actinomycetota</taxon>
        <taxon>Actinomycetes</taxon>
        <taxon>Micrococcales</taxon>
        <taxon>Intrasporangiaceae</taxon>
        <taxon>Pedococcus</taxon>
    </lineage>
</organism>
<dbReference type="AlphaFoldDB" id="A0A1H0MVH5"/>
<sequence length="229" mass="23748">MSKARLTFVAATAALATATTLAAGPATSSAAPARGDQPGQAGSSSYLPNQREKAQNARLQKTLDAALAKAAADQRAGKKSSTVAAVTVYYDDASAPSFDSLIDQGAAIWNSRVSNVRLVEGNSSNASLTYYEGTDPSGSYYYGDGHGSGYIFLDYDQANTYAPLRIVTHETGHALGLPDRYTQPCSKLMSGGGPGPSCTNPYPDSVEASEVNTLWANGFVAQGSFAKVG</sequence>
<dbReference type="GO" id="GO:0006508">
    <property type="term" value="P:proteolysis"/>
    <property type="evidence" value="ECO:0007669"/>
    <property type="project" value="InterPro"/>
</dbReference>
<feature type="binding site" evidence="9">
    <location>
        <position position="179"/>
    </location>
    <ligand>
        <name>Zn(2+)</name>
        <dbReference type="ChEBI" id="CHEBI:29105"/>
        <note>catalytic</note>
    </ligand>
</feature>
<dbReference type="Pfam" id="PF02031">
    <property type="entry name" value="Peptidase_M7"/>
    <property type="match status" value="1"/>
</dbReference>
<dbReference type="Gene3D" id="3.40.390.10">
    <property type="entry name" value="Collagenase (Catalytic Domain)"/>
    <property type="match status" value="1"/>
</dbReference>
<evidence type="ECO:0000256" key="9">
    <source>
        <dbReference type="PIRSR" id="PIRSR016573-2"/>
    </source>
</evidence>
<gene>
    <name evidence="13" type="ORF">SAMN04489867_0732</name>
</gene>
<accession>A0A1H0MVH5</accession>
<keyword evidence="6" id="KW-0378">Hydrolase</keyword>
<feature type="chain" id="PRO_5039420123" description="Extracellular small neutral protease" evidence="12">
    <location>
        <begin position="23"/>
        <end position="229"/>
    </location>
</feature>
<dbReference type="InterPro" id="IPR006311">
    <property type="entry name" value="TAT_signal"/>
</dbReference>
<dbReference type="GO" id="GO:0008270">
    <property type="term" value="F:zinc ion binding"/>
    <property type="evidence" value="ECO:0007669"/>
    <property type="project" value="InterPro"/>
</dbReference>
<dbReference type="Proteomes" id="UP000199077">
    <property type="component" value="Chromosome I"/>
</dbReference>
<feature type="binding site" evidence="9">
    <location>
        <position position="169"/>
    </location>
    <ligand>
        <name>Zn(2+)</name>
        <dbReference type="ChEBI" id="CHEBI:29105"/>
        <note>catalytic</note>
    </ligand>
</feature>
<evidence type="ECO:0000256" key="1">
    <source>
        <dbReference type="ARBA" id="ARBA00000612"/>
    </source>
</evidence>
<dbReference type="GO" id="GO:0005576">
    <property type="term" value="C:extracellular region"/>
    <property type="evidence" value="ECO:0007669"/>
    <property type="project" value="InterPro"/>
</dbReference>
<name>A0A1H0MVH5_9MICO</name>